<feature type="region of interest" description="Disordered" evidence="5">
    <location>
        <begin position="26"/>
        <end position="60"/>
    </location>
</feature>
<evidence type="ECO:0000256" key="5">
    <source>
        <dbReference type="SAM" id="MobiDB-lite"/>
    </source>
</evidence>
<dbReference type="InterPro" id="IPR012677">
    <property type="entry name" value="Nucleotide-bd_a/b_plait_sf"/>
</dbReference>
<dbReference type="GO" id="GO:0005829">
    <property type="term" value="C:cytosol"/>
    <property type="evidence" value="ECO:0007669"/>
    <property type="project" value="TreeGrafter"/>
</dbReference>
<dbReference type="CDD" id="cd12541">
    <property type="entry name" value="RRM2_La"/>
    <property type="match status" value="1"/>
</dbReference>
<feature type="compositionally biased region" description="Basic and acidic residues" evidence="5">
    <location>
        <begin position="281"/>
        <end position="292"/>
    </location>
</feature>
<gene>
    <name evidence="9" type="primary">La</name>
    <name evidence="9" type="ORF">G6Z75_0001609</name>
</gene>
<organism evidence="9 10">
    <name type="scientific">Acromyrmex insinuator</name>
    <dbReference type="NCBI Taxonomy" id="230686"/>
    <lineage>
        <taxon>Eukaryota</taxon>
        <taxon>Metazoa</taxon>
        <taxon>Ecdysozoa</taxon>
        <taxon>Arthropoda</taxon>
        <taxon>Hexapoda</taxon>
        <taxon>Insecta</taxon>
        <taxon>Pterygota</taxon>
        <taxon>Neoptera</taxon>
        <taxon>Endopterygota</taxon>
        <taxon>Hymenoptera</taxon>
        <taxon>Apocrita</taxon>
        <taxon>Aculeata</taxon>
        <taxon>Formicoidea</taxon>
        <taxon>Formicidae</taxon>
        <taxon>Myrmicinae</taxon>
        <taxon>Acromyrmex</taxon>
    </lineage>
</organism>
<dbReference type="Proteomes" id="UP000667349">
    <property type="component" value="Unassembled WGS sequence"/>
</dbReference>
<dbReference type="InterPro" id="IPR036388">
    <property type="entry name" value="WH-like_DNA-bd_sf"/>
</dbReference>
<feature type="domain" description="RRM" evidence="6">
    <location>
        <begin position="180"/>
        <end position="269"/>
    </location>
</feature>
<evidence type="ECO:0000313" key="10">
    <source>
        <dbReference type="Proteomes" id="UP000667349"/>
    </source>
</evidence>
<reference evidence="9" key="1">
    <citation type="submission" date="2020-02" db="EMBL/GenBank/DDBJ databases">
        <title>Relaxed selection underlies rapid genomic changes in the transitions from sociality to social parasitism in ants.</title>
        <authorList>
            <person name="Bi X."/>
        </authorList>
    </citation>
    <scope>NUCLEOTIDE SEQUENCE</scope>
    <source>
        <strain evidence="9">BGI-DK2013a</strain>
        <tissue evidence="9">Whole body</tissue>
    </source>
</reference>
<dbReference type="PROSITE" id="PS50102">
    <property type="entry name" value="RRM"/>
    <property type="match status" value="1"/>
</dbReference>
<accession>A0A836F714</accession>
<dbReference type="InterPro" id="IPR002344">
    <property type="entry name" value="Lupus_La"/>
</dbReference>
<feature type="non-terminal residue" evidence="9">
    <location>
        <position position="443"/>
    </location>
</feature>
<keyword evidence="3" id="KW-0539">Nucleus</keyword>
<dbReference type="CDD" id="cd12291">
    <property type="entry name" value="RRM1_La"/>
    <property type="match status" value="1"/>
</dbReference>
<dbReference type="SMART" id="SM00360">
    <property type="entry name" value="RRM"/>
    <property type="match status" value="2"/>
</dbReference>
<dbReference type="SMART" id="SM00715">
    <property type="entry name" value="LA"/>
    <property type="match status" value="1"/>
</dbReference>
<dbReference type="InterPro" id="IPR045180">
    <property type="entry name" value="La_dom_prot"/>
</dbReference>
<feature type="region of interest" description="Disordered" evidence="5">
    <location>
        <begin position="404"/>
        <end position="443"/>
    </location>
</feature>
<evidence type="ECO:0000313" key="9">
    <source>
        <dbReference type="EMBL" id="KAG5314082.1"/>
    </source>
</evidence>
<comment type="subcellular location">
    <subcellularLocation>
        <location evidence="1">Nucleus</location>
    </subcellularLocation>
</comment>
<dbReference type="InterPro" id="IPR035979">
    <property type="entry name" value="RBD_domain_sf"/>
</dbReference>
<feature type="non-terminal residue" evidence="9">
    <location>
        <position position="1"/>
    </location>
</feature>
<keyword evidence="2 4" id="KW-0694">RNA-binding</keyword>
<evidence type="ECO:0000259" key="6">
    <source>
        <dbReference type="PROSITE" id="PS50102"/>
    </source>
</evidence>
<dbReference type="GO" id="GO:0005634">
    <property type="term" value="C:nucleus"/>
    <property type="evidence" value="ECO:0007669"/>
    <property type="project" value="UniProtKB-SubCell"/>
</dbReference>
<dbReference type="PRINTS" id="PR00302">
    <property type="entry name" value="LUPUSLA"/>
</dbReference>
<dbReference type="InterPro" id="IPR006630">
    <property type="entry name" value="La_HTH"/>
</dbReference>
<dbReference type="PROSITE" id="PS51939">
    <property type="entry name" value="XRRM"/>
    <property type="match status" value="1"/>
</dbReference>
<dbReference type="Gene3D" id="3.30.70.330">
    <property type="match status" value="2"/>
</dbReference>
<dbReference type="SUPFAM" id="SSF54928">
    <property type="entry name" value="RNA-binding domain, RBD"/>
    <property type="match status" value="2"/>
</dbReference>
<keyword evidence="10" id="KW-1185">Reference proteome</keyword>
<dbReference type="PANTHER" id="PTHR22792">
    <property type="entry name" value="LUPUS LA PROTEIN-RELATED"/>
    <property type="match status" value="1"/>
</dbReference>
<feature type="compositionally biased region" description="Basic residues" evidence="5">
    <location>
        <begin position="405"/>
        <end position="427"/>
    </location>
</feature>
<dbReference type="Gene3D" id="1.10.10.10">
    <property type="entry name" value="Winged helix-like DNA-binding domain superfamily/Winged helix DNA-binding domain"/>
    <property type="match status" value="1"/>
</dbReference>
<feature type="compositionally biased region" description="Basic and acidic residues" evidence="5">
    <location>
        <begin position="26"/>
        <end position="36"/>
    </location>
</feature>
<feature type="region of interest" description="Disordered" evidence="5">
    <location>
        <begin position="269"/>
        <end position="304"/>
    </location>
</feature>
<dbReference type="GO" id="GO:0003729">
    <property type="term" value="F:mRNA binding"/>
    <property type="evidence" value="ECO:0007669"/>
    <property type="project" value="TreeGrafter"/>
</dbReference>
<evidence type="ECO:0000256" key="3">
    <source>
        <dbReference type="ARBA" id="ARBA00023242"/>
    </source>
</evidence>
<feature type="domain" description="XRRM" evidence="8">
    <location>
        <begin position="305"/>
        <end position="429"/>
    </location>
</feature>
<dbReference type="Pfam" id="PF05383">
    <property type="entry name" value="La"/>
    <property type="match status" value="1"/>
</dbReference>
<evidence type="ECO:0000256" key="2">
    <source>
        <dbReference type="ARBA" id="ARBA00022884"/>
    </source>
</evidence>
<evidence type="ECO:0000256" key="4">
    <source>
        <dbReference type="PROSITE-ProRule" id="PRU00332"/>
    </source>
</evidence>
<dbReference type="SUPFAM" id="SSF46785">
    <property type="entry name" value="Winged helix' DNA-binding domain"/>
    <property type="match status" value="1"/>
</dbReference>
<name>A0A836F714_9HYME</name>
<comment type="caution">
    <text evidence="9">The sequence shown here is derived from an EMBL/GenBank/DDBJ whole genome shotgun (WGS) entry which is preliminary data.</text>
</comment>
<feature type="compositionally biased region" description="Polar residues" evidence="5">
    <location>
        <begin position="41"/>
        <end position="53"/>
    </location>
</feature>
<evidence type="ECO:0000259" key="7">
    <source>
        <dbReference type="PROSITE" id="PS50961"/>
    </source>
</evidence>
<protein>
    <submittedName>
        <fullName evidence="9">LA protein</fullName>
    </submittedName>
</protein>
<dbReference type="PANTHER" id="PTHR22792:SF166">
    <property type="entry name" value="LUPUS LA PROTEIN HOMOLOG"/>
    <property type="match status" value="1"/>
</dbReference>
<dbReference type="Pfam" id="PF08777">
    <property type="entry name" value="RRM_3"/>
    <property type="match status" value="1"/>
</dbReference>
<dbReference type="CDD" id="cd08028">
    <property type="entry name" value="LARP_3"/>
    <property type="match status" value="1"/>
</dbReference>
<proteinExistence type="predicted"/>
<dbReference type="InterPro" id="IPR036390">
    <property type="entry name" value="WH_DNA-bd_sf"/>
</dbReference>
<dbReference type="InterPro" id="IPR014886">
    <property type="entry name" value="La_xRRM"/>
</dbReference>
<dbReference type="GO" id="GO:0008033">
    <property type="term" value="P:tRNA processing"/>
    <property type="evidence" value="ECO:0007669"/>
    <property type="project" value="TreeGrafter"/>
</dbReference>
<evidence type="ECO:0000259" key="8">
    <source>
        <dbReference type="PROSITE" id="PS51939"/>
    </source>
</evidence>
<dbReference type="InterPro" id="IPR000504">
    <property type="entry name" value="RRM_dom"/>
</dbReference>
<evidence type="ECO:0000256" key="1">
    <source>
        <dbReference type="ARBA" id="ARBA00004123"/>
    </source>
</evidence>
<dbReference type="GO" id="GO:0010494">
    <property type="term" value="C:cytoplasmic stress granule"/>
    <property type="evidence" value="ECO:0007669"/>
    <property type="project" value="TreeGrafter"/>
</dbReference>
<feature type="domain" description="HTH La-type RNA-binding" evidence="7">
    <location>
        <begin position="78"/>
        <end position="168"/>
    </location>
</feature>
<dbReference type="PROSITE" id="PS50961">
    <property type="entry name" value="HTH_LA"/>
    <property type="match status" value="1"/>
</dbReference>
<dbReference type="GO" id="GO:0045727">
    <property type="term" value="P:positive regulation of translation"/>
    <property type="evidence" value="ECO:0007669"/>
    <property type="project" value="TreeGrafter"/>
</dbReference>
<dbReference type="AlphaFoldDB" id="A0A836F714"/>
<dbReference type="GO" id="GO:1990904">
    <property type="term" value="C:ribonucleoprotein complex"/>
    <property type="evidence" value="ECO:0007669"/>
    <property type="project" value="UniProtKB-UniRule"/>
</dbReference>
<sequence>MENEAKEETKEEIKEELKEEIKEVKEEVKGGDDHLNGDSVAETNKITETTVEVSDTPPVDAIDEKAEQETKENGKDAEEPSEVLLAKIKTQIEYYFGNVNMQRDKFLIEQTKLDEGWIPMTIMLNFKMLAALSKDVDVILKALETSDLMEISEDKKKIRRSPKHPLPEYNEGYRKAQEARTVYVKGFPFTNTTIDKLKVFFEPYKPFETIVMRKYQDKDKVLKFKGSVFVQFETFDTAKAFMNTESVKYQDTELIRKWAADYYAEKAQEKEERRKKKEKPKKSITEETKETENETEQTSAGTDNKLPKGSIIYFSGVSKTCTREDVKECLDKFDADIAYIDFQRGQTEGWVRLQGENAAKPLLAKTNEGKVVIQDIEVTCKMLEGEEEDKYLAKAMEDIVASKNKYNKSKRGAKKGGRGARGAKKRGNSPSHDTVPAKKRAVE</sequence>
<dbReference type="EMBL" id="JAANHZ010000208">
    <property type="protein sequence ID" value="KAG5314082.1"/>
    <property type="molecule type" value="Genomic_DNA"/>
</dbReference>